<evidence type="ECO:0000313" key="2">
    <source>
        <dbReference type="Proteomes" id="UP000789920"/>
    </source>
</evidence>
<dbReference type="Proteomes" id="UP000789920">
    <property type="component" value="Unassembled WGS sequence"/>
</dbReference>
<organism evidence="1 2">
    <name type="scientific">Racocetra persica</name>
    <dbReference type="NCBI Taxonomy" id="160502"/>
    <lineage>
        <taxon>Eukaryota</taxon>
        <taxon>Fungi</taxon>
        <taxon>Fungi incertae sedis</taxon>
        <taxon>Mucoromycota</taxon>
        <taxon>Glomeromycotina</taxon>
        <taxon>Glomeromycetes</taxon>
        <taxon>Diversisporales</taxon>
        <taxon>Gigasporaceae</taxon>
        <taxon>Racocetra</taxon>
    </lineage>
</organism>
<dbReference type="EMBL" id="CAJVQC010061127">
    <property type="protein sequence ID" value="CAG8801491.1"/>
    <property type="molecule type" value="Genomic_DNA"/>
</dbReference>
<gene>
    <name evidence="1" type="ORF">RPERSI_LOCUS21121</name>
</gene>
<feature type="non-terminal residue" evidence="1">
    <location>
        <position position="50"/>
    </location>
</feature>
<comment type="caution">
    <text evidence="1">The sequence shown here is derived from an EMBL/GenBank/DDBJ whole genome shotgun (WGS) entry which is preliminary data.</text>
</comment>
<reference evidence="1" key="1">
    <citation type="submission" date="2021-06" db="EMBL/GenBank/DDBJ databases">
        <authorList>
            <person name="Kallberg Y."/>
            <person name="Tangrot J."/>
            <person name="Rosling A."/>
        </authorList>
    </citation>
    <scope>NUCLEOTIDE SEQUENCE</scope>
    <source>
        <strain evidence="1">MA461A</strain>
    </source>
</reference>
<protein>
    <submittedName>
        <fullName evidence="1">53_t:CDS:1</fullName>
    </submittedName>
</protein>
<name>A0ACA9RMW6_9GLOM</name>
<sequence length="50" mass="5796">NHVWDVSHQNQNFYWTNGVVDDVCIRSLENVSVAADEQYGMLIIMKWNGV</sequence>
<evidence type="ECO:0000313" key="1">
    <source>
        <dbReference type="EMBL" id="CAG8801491.1"/>
    </source>
</evidence>
<proteinExistence type="predicted"/>
<keyword evidence="2" id="KW-1185">Reference proteome</keyword>
<feature type="non-terminal residue" evidence="1">
    <location>
        <position position="1"/>
    </location>
</feature>
<accession>A0ACA9RMW6</accession>